<accession>A0ABS6FBT2</accession>
<name>A0ABS6FBT2_9FIRM</name>
<evidence type="ECO:0000313" key="2">
    <source>
        <dbReference type="Proteomes" id="UP000787672"/>
    </source>
</evidence>
<comment type="caution">
    <text evidence="1">The sequence shown here is derived from an EMBL/GenBank/DDBJ whole genome shotgun (WGS) entry which is preliminary data.</text>
</comment>
<evidence type="ECO:0000313" key="1">
    <source>
        <dbReference type="EMBL" id="MBU5627737.1"/>
    </source>
</evidence>
<dbReference type="RefSeq" id="WP_216633075.1">
    <property type="nucleotide sequence ID" value="NZ_JAHLQN010000001.1"/>
</dbReference>
<gene>
    <name evidence="1" type="ORF">KQI82_12535</name>
</gene>
<protein>
    <submittedName>
        <fullName evidence="1">Uncharacterized protein</fullName>
    </submittedName>
</protein>
<sequence>MRRYPHCEECGSEINPNKYEDCERYYVSNGRVLCRECFLSEAEEYLERNTEDFARAVGAAIVEV</sequence>
<dbReference type="Proteomes" id="UP000787672">
    <property type="component" value="Unassembled WGS sequence"/>
</dbReference>
<proteinExistence type="predicted"/>
<reference evidence="1 2" key="1">
    <citation type="submission" date="2021-06" db="EMBL/GenBank/DDBJ databases">
        <authorList>
            <person name="Sun Q."/>
            <person name="Li D."/>
        </authorList>
    </citation>
    <scope>NUCLEOTIDE SEQUENCE [LARGE SCALE GENOMIC DNA]</scope>
    <source>
        <strain evidence="1 2">MSJ-2</strain>
    </source>
</reference>
<dbReference type="EMBL" id="JAHLQN010000001">
    <property type="protein sequence ID" value="MBU5627737.1"/>
    <property type="molecule type" value="Genomic_DNA"/>
</dbReference>
<organism evidence="1 2">
    <name type="scientific">Dysosmobacter acutus</name>
    <dbReference type="NCBI Taxonomy" id="2841504"/>
    <lineage>
        <taxon>Bacteria</taxon>
        <taxon>Bacillati</taxon>
        <taxon>Bacillota</taxon>
        <taxon>Clostridia</taxon>
        <taxon>Eubacteriales</taxon>
        <taxon>Oscillospiraceae</taxon>
        <taxon>Dysosmobacter</taxon>
    </lineage>
</organism>
<keyword evidence="2" id="KW-1185">Reference proteome</keyword>